<reference evidence="1" key="1">
    <citation type="journal article" date="2015" name="Nature">
        <title>Complex archaea that bridge the gap between prokaryotes and eukaryotes.</title>
        <authorList>
            <person name="Spang A."/>
            <person name="Saw J.H."/>
            <person name="Jorgensen S.L."/>
            <person name="Zaremba-Niedzwiedzka K."/>
            <person name="Martijn J."/>
            <person name="Lind A.E."/>
            <person name="van Eijk R."/>
            <person name="Schleper C."/>
            <person name="Guy L."/>
            <person name="Ettema T.J."/>
        </authorList>
    </citation>
    <scope>NUCLEOTIDE SEQUENCE</scope>
</reference>
<name>A0A0F9BAJ2_9ZZZZ</name>
<evidence type="ECO:0000313" key="1">
    <source>
        <dbReference type="EMBL" id="KKL10822.1"/>
    </source>
</evidence>
<proteinExistence type="predicted"/>
<sequence length="171" mass="18693">MLQQAINNPDDQTAYDVLGTVTQVEEVKYSKKGKPNQKVTINDGVTTHQVTIWLGKNPPLAVTPQRLAFSLKGRMYQNNLYLSGFWNSDAGVNQNVPSPAPPQGQPTTPKDTLIIRQAVLKALGPALAAGKIDLGTMQVTAEELTNYVLNDLQDEPEEPELEPTPADEIPF</sequence>
<dbReference type="EMBL" id="LAZR01041907">
    <property type="protein sequence ID" value="KKL10822.1"/>
    <property type="molecule type" value="Genomic_DNA"/>
</dbReference>
<gene>
    <name evidence="1" type="ORF">LCGC14_2551990</name>
</gene>
<comment type="caution">
    <text evidence="1">The sequence shown here is derived from an EMBL/GenBank/DDBJ whole genome shotgun (WGS) entry which is preliminary data.</text>
</comment>
<accession>A0A0F9BAJ2</accession>
<protein>
    <submittedName>
        <fullName evidence="1">Uncharacterized protein</fullName>
    </submittedName>
</protein>
<dbReference type="AlphaFoldDB" id="A0A0F9BAJ2"/>
<organism evidence="1">
    <name type="scientific">marine sediment metagenome</name>
    <dbReference type="NCBI Taxonomy" id="412755"/>
    <lineage>
        <taxon>unclassified sequences</taxon>
        <taxon>metagenomes</taxon>
        <taxon>ecological metagenomes</taxon>
    </lineage>
</organism>